<dbReference type="GeneID" id="95580151"/>
<evidence type="ECO:0000256" key="2">
    <source>
        <dbReference type="ARBA" id="ARBA00022692"/>
    </source>
</evidence>
<dbReference type="EMBL" id="NGKB01000010">
    <property type="protein sequence ID" value="RSU12719.1"/>
    <property type="molecule type" value="Genomic_DNA"/>
</dbReference>
<feature type="transmembrane region" description="Helical" evidence="5">
    <location>
        <begin position="121"/>
        <end position="143"/>
    </location>
</feature>
<feature type="transmembrane region" description="Helical" evidence="5">
    <location>
        <begin position="35"/>
        <end position="53"/>
    </location>
</feature>
<gene>
    <name evidence="6" type="ORF">CBF28_10350</name>
</gene>
<dbReference type="RefSeq" id="WP_126794968.1">
    <property type="nucleotide sequence ID" value="NZ_CP060720.1"/>
</dbReference>
<proteinExistence type="predicted"/>
<evidence type="ECO:0008006" key="8">
    <source>
        <dbReference type="Google" id="ProtNLM"/>
    </source>
</evidence>
<sequence>MKNFLLKLPIPVSAIGLSFAGLAGLFAEYGLIKNSFMIVSCLILVSVIIKFFLNPAMFKEQLNQAPIAATFPTFFMALAFLSKLFLPIHYYTALILWLVATIGHCWCIISFTKKFATKRDLSLVLPSWFIVYVGIVASAIAAPVFNMPILIRVAQLILAFGYISFFVLLPIIVKRIKTIPLPEPLQATFGIFAAPASLNLVGYLAITTNKSFTLIVLQAILALLLYVIVLINLFSLIKKNFSPAQVALTFPLVISVTAIKLSTGIFVTKMASLASISMIVSYLALIIAVLVVFIVFIRYLNFTRNAVKK</sequence>
<dbReference type="InterPro" id="IPR004695">
    <property type="entry name" value="SLAC1/Mae1/Ssu1/TehA"/>
</dbReference>
<feature type="transmembrane region" description="Helical" evidence="5">
    <location>
        <begin position="12"/>
        <end position="29"/>
    </location>
</feature>
<protein>
    <recommendedName>
        <fullName evidence="8">C4-dicarboxylate ABC transporter</fullName>
    </recommendedName>
</protein>
<evidence type="ECO:0000313" key="7">
    <source>
        <dbReference type="Proteomes" id="UP000288028"/>
    </source>
</evidence>
<evidence type="ECO:0000256" key="5">
    <source>
        <dbReference type="SAM" id="Phobius"/>
    </source>
</evidence>
<evidence type="ECO:0000256" key="1">
    <source>
        <dbReference type="ARBA" id="ARBA00004141"/>
    </source>
</evidence>
<keyword evidence="2 5" id="KW-0812">Transmembrane</keyword>
<dbReference type="GO" id="GO:0046583">
    <property type="term" value="F:monoatomic cation efflux transmembrane transporter activity"/>
    <property type="evidence" value="ECO:0007669"/>
    <property type="project" value="TreeGrafter"/>
</dbReference>
<comment type="subcellular location">
    <subcellularLocation>
        <location evidence="1">Membrane</location>
        <topology evidence="1">Multi-pass membrane protein</topology>
    </subcellularLocation>
</comment>
<feature type="transmembrane region" description="Helical" evidence="5">
    <location>
        <begin position="246"/>
        <end position="267"/>
    </location>
</feature>
<dbReference type="InterPro" id="IPR052951">
    <property type="entry name" value="Tellurite_res_ion_channel"/>
</dbReference>
<reference evidence="6 7" key="1">
    <citation type="submission" date="2017-05" db="EMBL/GenBank/DDBJ databases">
        <title>Vagococcus spp. assemblies.</title>
        <authorList>
            <person name="Gulvik C.A."/>
        </authorList>
    </citation>
    <scope>NUCLEOTIDE SEQUENCE [LARGE SCALE GENOMIC DNA]</scope>
    <source>
        <strain evidence="6 7">SS1714</strain>
    </source>
</reference>
<keyword evidence="3 5" id="KW-1133">Transmembrane helix</keyword>
<dbReference type="PANTHER" id="PTHR37955:SF1">
    <property type="entry name" value="DEP DOMAIN-CONTAINING PROTEIN"/>
    <property type="match status" value="1"/>
</dbReference>
<dbReference type="Pfam" id="PF03595">
    <property type="entry name" value="SLAC1"/>
    <property type="match status" value="1"/>
</dbReference>
<dbReference type="OrthoDB" id="309023at2"/>
<feature type="transmembrane region" description="Helical" evidence="5">
    <location>
        <begin position="88"/>
        <end position="109"/>
    </location>
</feature>
<dbReference type="CDD" id="cd09325">
    <property type="entry name" value="TDT_C4-dicarb_trans"/>
    <property type="match status" value="1"/>
</dbReference>
<dbReference type="GO" id="GO:0005886">
    <property type="term" value="C:plasma membrane"/>
    <property type="evidence" value="ECO:0007669"/>
    <property type="project" value="TreeGrafter"/>
</dbReference>
<name>A0A430AXE2_9ENTE</name>
<dbReference type="Proteomes" id="UP000288028">
    <property type="component" value="Unassembled WGS sequence"/>
</dbReference>
<feature type="transmembrane region" description="Helical" evidence="5">
    <location>
        <begin position="185"/>
        <end position="206"/>
    </location>
</feature>
<feature type="transmembrane region" description="Helical" evidence="5">
    <location>
        <begin position="279"/>
        <end position="300"/>
    </location>
</feature>
<dbReference type="Gene3D" id="1.50.10.150">
    <property type="entry name" value="Voltage-dependent anion channel"/>
    <property type="match status" value="1"/>
</dbReference>
<comment type="caution">
    <text evidence="6">The sequence shown here is derived from an EMBL/GenBank/DDBJ whole genome shotgun (WGS) entry which is preliminary data.</text>
</comment>
<evidence type="ECO:0000256" key="3">
    <source>
        <dbReference type="ARBA" id="ARBA00022989"/>
    </source>
</evidence>
<evidence type="ECO:0000313" key="6">
    <source>
        <dbReference type="EMBL" id="RSU12719.1"/>
    </source>
</evidence>
<feature type="transmembrane region" description="Helical" evidence="5">
    <location>
        <begin position="149"/>
        <end position="173"/>
    </location>
</feature>
<organism evidence="6 7">
    <name type="scientific">Vagococcus carniphilus</name>
    <dbReference type="NCBI Taxonomy" id="218144"/>
    <lineage>
        <taxon>Bacteria</taxon>
        <taxon>Bacillati</taxon>
        <taxon>Bacillota</taxon>
        <taxon>Bacilli</taxon>
        <taxon>Lactobacillales</taxon>
        <taxon>Enterococcaceae</taxon>
        <taxon>Vagococcus</taxon>
    </lineage>
</organism>
<keyword evidence="7" id="KW-1185">Reference proteome</keyword>
<dbReference type="AlphaFoldDB" id="A0A430AXE2"/>
<dbReference type="PANTHER" id="PTHR37955">
    <property type="entry name" value="TELLURITE RESISTANCE PROTEIN TEHA"/>
    <property type="match status" value="1"/>
</dbReference>
<keyword evidence="4 5" id="KW-0472">Membrane</keyword>
<dbReference type="InterPro" id="IPR038665">
    <property type="entry name" value="Voltage-dep_anion_channel_sf"/>
</dbReference>
<feature type="transmembrane region" description="Helical" evidence="5">
    <location>
        <begin position="212"/>
        <end position="234"/>
    </location>
</feature>
<evidence type="ECO:0000256" key="4">
    <source>
        <dbReference type="ARBA" id="ARBA00023136"/>
    </source>
</evidence>
<accession>A0A430AXE2</accession>